<feature type="domain" description="Cupin type-2" evidence="1">
    <location>
        <begin position="63"/>
        <end position="110"/>
    </location>
</feature>
<organism evidence="2 3">
    <name type="scientific">Nocardia fluminea</name>
    <dbReference type="NCBI Taxonomy" id="134984"/>
    <lineage>
        <taxon>Bacteria</taxon>
        <taxon>Bacillati</taxon>
        <taxon>Actinomycetota</taxon>
        <taxon>Actinomycetes</taxon>
        <taxon>Mycobacteriales</taxon>
        <taxon>Nocardiaceae</taxon>
        <taxon>Nocardia</taxon>
    </lineage>
</organism>
<dbReference type="InterPro" id="IPR011051">
    <property type="entry name" value="RmlC_Cupin_sf"/>
</dbReference>
<dbReference type="SUPFAM" id="SSF51182">
    <property type="entry name" value="RmlC-like cupins"/>
    <property type="match status" value="1"/>
</dbReference>
<dbReference type="CDD" id="cd06990">
    <property type="entry name" value="cupin_DUF861"/>
    <property type="match status" value="1"/>
</dbReference>
<dbReference type="Pfam" id="PF07883">
    <property type="entry name" value="Cupin_2"/>
    <property type="match status" value="1"/>
</dbReference>
<protein>
    <submittedName>
        <fullName evidence="2">Cupin domain-containing protein</fullName>
    </submittedName>
</protein>
<proteinExistence type="predicted"/>
<accession>A0A2N3V9X4</accession>
<dbReference type="InterPro" id="IPR013096">
    <property type="entry name" value="Cupin_2"/>
</dbReference>
<dbReference type="InterPro" id="IPR014710">
    <property type="entry name" value="RmlC-like_jellyroll"/>
</dbReference>
<gene>
    <name evidence="2" type="ORF">ATK86_2762</name>
</gene>
<dbReference type="Proteomes" id="UP000233766">
    <property type="component" value="Unassembled WGS sequence"/>
</dbReference>
<keyword evidence="3" id="KW-1185">Reference proteome</keyword>
<name>A0A2N3V9X4_9NOCA</name>
<dbReference type="Gene3D" id="2.60.120.10">
    <property type="entry name" value="Jelly Rolls"/>
    <property type="match status" value="1"/>
</dbReference>
<evidence type="ECO:0000313" key="2">
    <source>
        <dbReference type="EMBL" id="PKV78396.1"/>
    </source>
</evidence>
<comment type="caution">
    <text evidence="2">The sequence shown here is derived from an EMBL/GenBank/DDBJ whole genome shotgun (WGS) entry which is preliminary data.</text>
</comment>
<dbReference type="RefSeq" id="WP_101464850.1">
    <property type="nucleotide sequence ID" value="NZ_PJMW01000002.1"/>
</dbReference>
<reference evidence="2 3" key="1">
    <citation type="submission" date="2017-12" db="EMBL/GenBank/DDBJ databases">
        <title>Sequencing the genomes of 1000 Actinobacteria strains.</title>
        <authorList>
            <person name="Klenk H.-P."/>
        </authorList>
    </citation>
    <scope>NUCLEOTIDE SEQUENCE [LARGE SCALE GENOMIC DNA]</scope>
    <source>
        <strain evidence="2 3">DSM 44489</strain>
    </source>
</reference>
<dbReference type="AlphaFoldDB" id="A0A2N3V9X4"/>
<dbReference type="EMBL" id="PJMW01000002">
    <property type="protein sequence ID" value="PKV78396.1"/>
    <property type="molecule type" value="Genomic_DNA"/>
</dbReference>
<evidence type="ECO:0000259" key="1">
    <source>
        <dbReference type="Pfam" id="PF07883"/>
    </source>
</evidence>
<dbReference type="OrthoDB" id="161242at2"/>
<sequence>MSTLVRMSFDAPEETRPFEQGKGRLDLVNVESGPVGRAVFEPGWRWSEHVKPIAGTDSCQAAHIGYCLSGRIVVAMDDGEELEFGPGDVMVASPGHDAWVVGDEPCVVIDWQGYADYAKPR</sequence>
<evidence type="ECO:0000313" key="3">
    <source>
        <dbReference type="Proteomes" id="UP000233766"/>
    </source>
</evidence>